<accession>A0A2X2VHL9</accession>
<dbReference type="EMBL" id="UAWB01000002">
    <property type="protein sequence ID" value="SQB27904.1"/>
    <property type="molecule type" value="Genomic_DNA"/>
</dbReference>
<feature type="domain" description="HTH cro/C1-type" evidence="1">
    <location>
        <begin position="10"/>
        <end position="64"/>
    </location>
</feature>
<evidence type="ECO:0000313" key="2">
    <source>
        <dbReference type="EMBL" id="SDJ10789.1"/>
    </source>
</evidence>
<dbReference type="PANTHER" id="PTHR14136:SF17">
    <property type="entry name" value="BTB_POZ DOMAIN-CONTAINING PROTEIN KCTD9"/>
    <property type="match status" value="1"/>
</dbReference>
<dbReference type="CDD" id="cd00093">
    <property type="entry name" value="HTH_XRE"/>
    <property type="match status" value="1"/>
</dbReference>
<evidence type="ECO:0000259" key="1">
    <source>
        <dbReference type="PROSITE" id="PS50943"/>
    </source>
</evidence>
<dbReference type="SUPFAM" id="SSF47413">
    <property type="entry name" value="lambda repressor-like DNA-binding domains"/>
    <property type="match status" value="1"/>
</dbReference>
<keyword evidence="4" id="KW-1185">Reference proteome</keyword>
<evidence type="ECO:0000313" key="3">
    <source>
        <dbReference type="EMBL" id="SQB27904.1"/>
    </source>
</evidence>
<dbReference type="EMBL" id="FNEG01000004">
    <property type="protein sequence ID" value="SDJ10789.1"/>
    <property type="molecule type" value="Genomic_DNA"/>
</dbReference>
<dbReference type="Gene3D" id="2.160.20.80">
    <property type="entry name" value="E3 ubiquitin-protein ligase SopA"/>
    <property type="match status" value="2"/>
</dbReference>
<gene>
    <name evidence="3" type="primary">pipB2</name>
    <name evidence="3" type="ORF">NCTC13492_01487</name>
    <name evidence="2" type="ORF">SAMN05421542_2670</name>
</gene>
<evidence type="ECO:0000313" key="4">
    <source>
        <dbReference type="Proteomes" id="UP000199426"/>
    </source>
</evidence>
<dbReference type="Proteomes" id="UP000251670">
    <property type="component" value="Unassembled WGS sequence"/>
</dbReference>
<dbReference type="InterPro" id="IPR001646">
    <property type="entry name" value="5peptide_repeat"/>
</dbReference>
<dbReference type="InterPro" id="IPR001387">
    <property type="entry name" value="Cro/C1-type_HTH"/>
</dbReference>
<dbReference type="InterPro" id="IPR051082">
    <property type="entry name" value="Pentapeptide-BTB/POZ_domain"/>
</dbReference>
<dbReference type="SMART" id="SM00530">
    <property type="entry name" value="HTH_XRE"/>
    <property type="match status" value="1"/>
</dbReference>
<dbReference type="STRING" id="445960.SAMN05421542_2670"/>
<dbReference type="InterPro" id="IPR010982">
    <property type="entry name" value="Lambda_DNA-bd_dom_sf"/>
</dbReference>
<reference evidence="3 5" key="2">
    <citation type="submission" date="2018-06" db="EMBL/GenBank/DDBJ databases">
        <authorList>
            <consortium name="Pathogen Informatics"/>
            <person name="Doyle S."/>
        </authorList>
    </citation>
    <scope>NUCLEOTIDE SEQUENCE [LARGE SCALE GENOMIC DNA]</scope>
    <source>
        <strain evidence="3 5">NCTC13492</strain>
    </source>
</reference>
<organism evidence="3 5">
    <name type="scientific">Chryseobacterium jejuense</name>
    <dbReference type="NCBI Taxonomy" id="445960"/>
    <lineage>
        <taxon>Bacteria</taxon>
        <taxon>Pseudomonadati</taxon>
        <taxon>Bacteroidota</taxon>
        <taxon>Flavobacteriia</taxon>
        <taxon>Flavobacteriales</taxon>
        <taxon>Weeksellaceae</taxon>
        <taxon>Chryseobacterium group</taxon>
        <taxon>Chryseobacterium</taxon>
    </lineage>
</organism>
<dbReference type="Gene3D" id="1.10.260.40">
    <property type="entry name" value="lambda repressor-like DNA-binding domains"/>
    <property type="match status" value="1"/>
</dbReference>
<dbReference type="Proteomes" id="UP000199426">
    <property type="component" value="Unassembled WGS sequence"/>
</dbReference>
<dbReference type="AlphaFoldDB" id="A0A2X2VHL9"/>
<dbReference type="OrthoDB" id="9812495at2"/>
<name>A0A2X2VHL9_CHRJE</name>
<dbReference type="RefSeq" id="WP_089736944.1">
    <property type="nucleotide sequence ID" value="NZ_FNEG01000004.1"/>
</dbReference>
<proteinExistence type="predicted"/>
<dbReference type="PROSITE" id="PS50943">
    <property type="entry name" value="HTH_CROC1"/>
    <property type="match status" value="1"/>
</dbReference>
<sequence>MDIKKLGDKIVQARKENRMSQAQLAQLLFISPQAVGKWERGESVPDFITINRLSEIFNLDLNYFSENAPAQKEELAIKNSANNVDQTEQKNNAEVESSHSVSEPLLTNFSGGAFVGTDFAGVNAPERKFWGSDLKGADFSEADLAGSSFKNSDVSNGNFEGADLTDCVLSNNNLSGANFNKAVLHRTEFSSSDLTHARFTDINLMDVKMVGGDLRKTIFENCEFDGVDFSSSDMSGLCLDGQLFINVKFDNACLKGVSFKGSALKNVSFRSTFALTNRYYKTLKSIDFEGAMMDKLTYAALKGAGVDLPNVTKV</sequence>
<dbReference type="SUPFAM" id="SSF141571">
    <property type="entry name" value="Pentapeptide repeat-like"/>
    <property type="match status" value="1"/>
</dbReference>
<dbReference type="Pfam" id="PF00805">
    <property type="entry name" value="Pentapeptide"/>
    <property type="match status" value="3"/>
</dbReference>
<evidence type="ECO:0000313" key="5">
    <source>
        <dbReference type="Proteomes" id="UP000251670"/>
    </source>
</evidence>
<reference evidence="2 4" key="1">
    <citation type="submission" date="2016-10" db="EMBL/GenBank/DDBJ databases">
        <authorList>
            <person name="Varghese N."/>
            <person name="Submissions S."/>
        </authorList>
    </citation>
    <scope>NUCLEOTIDE SEQUENCE [LARGE SCALE GENOMIC DNA]</scope>
    <source>
        <strain evidence="2 4">DSM 19299</strain>
    </source>
</reference>
<dbReference type="Pfam" id="PF01381">
    <property type="entry name" value="HTH_3"/>
    <property type="match status" value="1"/>
</dbReference>
<dbReference type="GO" id="GO:0003677">
    <property type="term" value="F:DNA binding"/>
    <property type="evidence" value="ECO:0007669"/>
    <property type="project" value="InterPro"/>
</dbReference>
<dbReference type="PANTHER" id="PTHR14136">
    <property type="entry name" value="BTB_POZ DOMAIN-CONTAINING PROTEIN KCTD9"/>
    <property type="match status" value="1"/>
</dbReference>
<protein>
    <submittedName>
        <fullName evidence="3">Type III effector pipB2</fullName>
    </submittedName>
    <submittedName>
        <fullName evidence="2">Uncharacterized protein YjbI, contains pentapeptide repeats</fullName>
    </submittedName>
</protein>